<dbReference type="OrthoDB" id="414175at2759"/>
<dbReference type="STRING" id="1408157.A0A1J7IX35"/>
<accession>A0A1J7IX35</accession>
<sequence length="566" mass="63435">MPRLIVSYGRVKVIRLAVVAVVLCTVLLTLLHHRRQPREPSIYDYTEGRTSPWRDWKNKQNATRTAEVNFLDHLIKKHGLTSEVTWSARVVQAKYDAAGHGRPSMTDVAGKFMPKSFANARIQDEHLKLGVDRTALKLPVASGVKGNEVDASALLFGISTTYSRLIYLDSSLMRDWERWLTDGTGGSNGASLLLTLQKSNKQEADWVEEKLRSLGIDATVLLSEGTGESAYVDLLHKLKSHSTSQAQKEGGSAKSYIALVDDDIFFPSMGKLVQKLSKFSPDKEHYVGAPSERSDWVIEGDKTLTYGGGAVFLTAPMLEQVTQLPCLTKPEKRGEDITEPESHQTGEQWDLLLYECITKHTSTDLHVLPSFYNPEEEQLYSDHDRRILVNEGYASGTQPLTLHHYKNLHRFEAGKGHLVTSACGEACFLQRFRFRDDWILVNGYTLSHYPDGVDTISLKKEPKKQKQLDDDDQKVVFGRRIVVDGGADDRSADDDVKVVAWAGRKRTWRLLDARAGEGGEIWQAYVKRRGGGNSFGEVDDRPKGDAVHAEEEKTDKDSVVVLIWKP</sequence>
<protein>
    <recommendedName>
        <fullName evidence="5">Glycosyltransferase family 31 protein</fullName>
    </recommendedName>
</protein>
<name>A0A1J7IX35_9PEZI</name>
<proteinExistence type="predicted"/>
<dbReference type="AlphaFoldDB" id="A0A1J7IX35"/>
<evidence type="ECO:0000256" key="1">
    <source>
        <dbReference type="SAM" id="MobiDB-lite"/>
    </source>
</evidence>
<dbReference type="Gene3D" id="3.90.550.50">
    <property type="match status" value="1"/>
</dbReference>
<feature type="region of interest" description="Disordered" evidence="1">
    <location>
        <begin position="531"/>
        <end position="552"/>
    </location>
</feature>
<gene>
    <name evidence="3" type="ORF">CONLIGDRAFT_629566</name>
</gene>
<evidence type="ECO:0008006" key="5">
    <source>
        <dbReference type="Google" id="ProtNLM"/>
    </source>
</evidence>
<keyword evidence="2" id="KW-0472">Membrane</keyword>
<keyword evidence="2" id="KW-1133">Transmembrane helix</keyword>
<organism evidence="3 4">
    <name type="scientific">Coniochaeta ligniaria NRRL 30616</name>
    <dbReference type="NCBI Taxonomy" id="1408157"/>
    <lineage>
        <taxon>Eukaryota</taxon>
        <taxon>Fungi</taxon>
        <taxon>Dikarya</taxon>
        <taxon>Ascomycota</taxon>
        <taxon>Pezizomycotina</taxon>
        <taxon>Sordariomycetes</taxon>
        <taxon>Sordariomycetidae</taxon>
        <taxon>Coniochaetales</taxon>
        <taxon>Coniochaetaceae</taxon>
        <taxon>Coniochaeta</taxon>
    </lineage>
</organism>
<reference evidence="3 4" key="1">
    <citation type="submission" date="2016-10" db="EMBL/GenBank/DDBJ databases">
        <title>Draft genome sequence of Coniochaeta ligniaria NRRL30616, a lignocellulolytic fungus for bioabatement of inhibitors in plant biomass hydrolysates.</title>
        <authorList>
            <consortium name="DOE Joint Genome Institute"/>
            <person name="Jimenez D.J."/>
            <person name="Hector R.E."/>
            <person name="Riley R."/>
            <person name="Sun H."/>
            <person name="Grigoriev I.V."/>
            <person name="Van Elsas J.D."/>
            <person name="Nichols N.N."/>
        </authorList>
    </citation>
    <scope>NUCLEOTIDE SEQUENCE [LARGE SCALE GENOMIC DNA]</scope>
    <source>
        <strain evidence="3 4">NRRL 30616</strain>
    </source>
</reference>
<evidence type="ECO:0000313" key="3">
    <source>
        <dbReference type="EMBL" id="OIW31877.1"/>
    </source>
</evidence>
<feature type="compositionally biased region" description="Basic and acidic residues" evidence="1">
    <location>
        <begin position="538"/>
        <end position="552"/>
    </location>
</feature>
<evidence type="ECO:0000313" key="4">
    <source>
        <dbReference type="Proteomes" id="UP000182658"/>
    </source>
</evidence>
<dbReference type="EMBL" id="KV875095">
    <property type="protein sequence ID" value="OIW31877.1"/>
    <property type="molecule type" value="Genomic_DNA"/>
</dbReference>
<dbReference type="InParanoid" id="A0A1J7IX35"/>
<feature type="transmembrane region" description="Helical" evidence="2">
    <location>
        <begin position="12"/>
        <end position="31"/>
    </location>
</feature>
<keyword evidence="4" id="KW-1185">Reference proteome</keyword>
<evidence type="ECO:0000256" key="2">
    <source>
        <dbReference type="SAM" id="Phobius"/>
    </source>
</evidence>
<keyword evidence="2" id="KW-0812">Transmembrane</keyword>
<dbReference type="Proteomes" id="UP000182658">
    <property type="component" value="Unassembled WGS sequence"/>
</dbReference>